<evidence type="ECO:0000313" key="2">
    <source>
        <dbReference type="Proteomes" id="UP000304928"/>
    </source>
</evidence>
<evidence type="ECO:0000313" key="1">
    <source>
        <dbReference type="EMBL" id="THW85105.1"/>
    </source>
</evidence>
<reference evidence="1 2" key="1">
    <citation type="submission" date="2018-10" db="EMBL/GenBank/DDBJ databases">
        <title>Fifty Aureobasidium pullulans genomes reveal a recombining polyextremotolerant generalist.</title>
        <authorList>
            <person name="Gostincar C."/>
            <person name="Turk M."/>
            <person name="Zajc J."/>
            <person name="Gunde-Cimerman N."/>
        </authorList>
    </citation>
    <scope>NUCLEOTIDE SEQUENCE [LARGE SCALE GENOMIC DNA]</scope>
    <source>
        <strain evidence="1 2">EXF-10507</strain>
    </source>
</reference>
<sequence length="273" mass="32054">MTPTVCFQSLPTELRLEIYDFLFTDKDEQHYPHPLLEVTTKVKNECVPLLFPKLQMYIDGHEDKNDAWWFITFRAQGTEPPRQWREDKSHWYYWEGIRDKPEIATLLPCLGSLYFGEDTCWTAPDVSTTVHFNRHKSSGPPNEVSCSSYCGNKLTKDEKAHSTDFRTLIDGSAFCNIDILGKLMYYIRGETLEYGHFRRSHKGTEEEVEKQLWPDGRVQVELTCRLANGEEVDLIPPAKGENVVKWLEPYPEWLQKVQNEELVKRWIRTVDYQ</sequence>
<dbReference type="EMBL" id="QZAR01000193">
    <property type="protein sequence ID" value="THW85105.1"/>
    <property type="molecule type" value="Genomic_DNA"/>
</dbReference>
<comment type="caution">
    <text evidence="1">The sequence shown here is derived from an EMBL/GenBank/DDBJ whole genome shotgun (WGS) entry which is preliminary data.</text>
</comment>
<proteinExistence type="predicted"/>
<gene>
    <name evidence="1" type="ORF">D6D15_08316</name>
</gene>
<protein>
    <submittedName>
        <fullName evidence="1">Uncharacterized protein</fullName>
    </submittedName>
</protein>
<accession>A0A4S9AXY5</accession>
<name>A0A4S9AXY5_AURPU</name>
<organism evidence="1 2">
    <name type="scientific">Aureobasidium pullulans</name>
    <name type="common">Black yeast</name>
    <name type="synonym">Pullularia pullulans</name>
    <dbReference type="NCBI Taxonomy" id="5580"/>
    <lineage>
        <taxon>Eukaryota</taxon>
        <taxon>Fungi</taxon>
        <taxon>Dikarya</taxon>
        <taxon>Ascomycota</taxon>
        <taxon>Pezizomycotina</taxon>
        <taxon>Dothideomycetes</taxon>
        <taxon>Dothideomycetidae</taxon>
        <taxon>Dothideales</taxon>
        <taxon>Saccotheciaceae</taxon>
        <taxon>Aureobasidium</taxon>
    </lineage>
</organism>
<dbReference type="Proteomes" id="UP000304928">
    <property type="component" value="Unassembled WGS sequence"/>
</dbReference>
<dbReference type="AlphaFoldDB" id="A0A4S9AXY5"/>